<reference evidence="1 2" key="1">
    <citation type="submission" date="2019-03" db="EMBL/GenBank/DDBJ databases">
        <title>Three New Species of Nocardioides, Nocardioides euryhalodurans sp. nov., Nocardioides seonyuensis sp. nov. and Nocardioides eburneoflavus sp. nov., Iolated from Soil.</title>
        <authorList>
            <person name="Roh S.G."/>
            <person name="Lee C."/>
            <person name="Kim M.-K."/>
            <person name="Kim S.B."/>
        </authorList>
    </citation>
    <scope>NUCLEOTIDE SEQUENCE [LARGE SCALE GENOMIC DNA]</scope>
    <source>
        <strain evidence="1 2">MMS17-SY117</strain>
    </source>
</reference>
<dbReference type="EMBL" id="CP038267">
    <property type="protein sequence ID" value="QBR93207.1"/>
    <property type="molecule type" value="Genomic_DNA"/>
</dbReference>
<evidence type="ECO:0000313" key="2">
    <source>
        <dbReference type="Proteomes" id="UP000294894"/>
    </source>
</evidence>
<name>A0A4P7GN31_9ACTN</name>
<dbReference type="Proteomes" id="UP000294894">
    <property type="component" value="Chromosome"/>
</dbReference>
<dbReference type="AlphaFoldDB" id="A0A4P7GN31"/>
<sequence length="328" mass="34712">MAPGGLLDDAIGRAELAEHVGKSGAALERVTLADGRTVVVKRITPATDLTQAFLGQPVAQELLLWQSGGLDRLPEGVGHAILDGWTEGEDTTVLVMRDLGDTVLGWDDRLDARTCRWVLERVAALHRAYLGDPPDAVVPLAPALGLFAPDRIAGLADAGDELLAAAMRGWDYFADPALVPTDVSDAVFALHADVRPLVDGLREGPVTLAHGDLATVNLALPGEELVLLDWAMPVAAPGALDVARLLVGCGHVIDLSPDEVIAAYAAAAGPAYDEGSMRLALLSALCWLGWNKALDIVESDEDDVRQRERASLAWWIGQAREAIERGAG</sequence>
<dbReference type="Gene3D" id="3.90.1200.10">
    <property type="match status" value="1"/>
</dbReference>
<dbReference type="RefSeq" id="WP_135078401.1">
    <property type="nucleotide sequence ID" value="NZ_CP038267.1"/>
</dbReference>
<dbReference type="InterPro" id="IPR011009">
    <property type="entry name" value="Kinase-like_dom_sf"/>
</dbReference>
<dbReference type="OrthoDB" id="3326868at2"/>
<protein>
    <recommendedName>
        <fullName evidence="3">Aminoglycoside phosphotransferase domain-containing protein</fullName>
    </recommendedName>
</protein>
<gene>
    <name evidence="1" type="ORF">EXE57_13740</name>
</gene>
<dbReference type="SUPFAM" id="SSF56112">
    <property type="entry name" value="Protein kinase-like (PK-like)"/>
    <property type="match status" value="1"/>
</dbReference>
<organism evidence="1 2">
    <name type="scientific">Nocardioides euryhalodurans</name>
    <dbReference type="NCBI Taxonomy" id="2518370"/>
    <lineage>
        <taxon>Bacteria</taxon>
        <taxon>Bacillati</taxon>
        <taxon>Actinomycetota</taxon>
        <taxon>Actinomycetes</taxon>
        <taxon>Propionibacteriales</taxon>
        <taxon>Nocardioidaceae</taxon>
        <taxon>Nocardioides</taxon>
    </lineage>
</organism>
<proteinExistence type="predicted"/>
<accession>A0A4P7GN31</accession>
<evidence type="ECO:0008006" key="3">
    <source>
        <dbReference type="Google" id="ProtNLM"/>
    </source>
</evidence>
<dbReference type="KEGG" id="noy:EXE57_13740"/>
<evidence type="ECO:0000313" key="1">
    <source>
        <dbReference type="EMBL" id="QBR93207.1"/>
    </source>
</evidence>
<keyword evidence="2" id="KW-1185">Reference proteome</keyword>